<dbReference type="EMBL" id="BTFQ01000009">
    <property type="protein sequence ID" value="GMM13161.1"/>
    <property type="molecule type" value="Genomic_DNA"/>
</dbReference>
<reference evidence="3" key="1">
    <citation type="submission" date="2023-06" db="EMBL/GenBank/DDBJ databases">
        <authorList>
            <person name="Tohno M."/>
            <person name="Tanizawa Y."/>
        </authorList>
    </citation>
    <scope>NUCLEOTIDE SEQUENCE</scope>
    <source>
        <strain evidence="4">BF125</strain>
        <strain evidence="3">BF186</strain>
    </source>
</reference>
<dbReference type="EMBL" id="BTFR01000024">
    <property type="protein sequence ID" value="GMM16248.1"/>
    <property type="molecule type" value="Genomic_DNA"/>
</dbReference>
<organism evidence="3 6">
    <name type="scientific">Lactobacillus amylovorus subsp. animalium</name>
    <dbReference type="NCBI Taxonomy" id="3378536"/>
    <lineage>
        <taxon>Bacteria</taxon>
        <taxon>Bacillati</taxon>
        <taxon>Bacillota</taxon>
        <taxon>Bacilli</taxon>
        <taxon>Lactobacillales</taxon>
        <taxon>Lactobacillaceae</taxon>
        <taxon>Lactobacillus</taxon>
    </lineage>
</organism>
<keyword evidence="1" id="KW-0472">Membrane</keyword>
<proteinExistence type="predicted"/>
<feature type="transmembrane region" description="Helical" evidence="1">
    <location>
        <begin position="49"/>
        <end position="71"/>
    </location>
</feature>
<name>A0ABD0C1Q6_LACAM</name>
<sequence>MKTNMFLTFLRRTALFIATVFACLVSANAGALSQSICKFSTKHLNSNVNFAMAGFGISVIIYIFLWSIRYLKSDIKNQRN</sequence>
<keyword evidence="5" id="KW-1185">Reference proteome</keyword>
<reference evidence="5 6" key="2">
    <citation type="journal article" date="2024" name="Int. J. Syst. Evol. Microbiol.">
        <title>Proposal of Lactobacillus amylovorus subsp. animalis subsp. nov. and an emended description of Lactobacillus amylovorus.</title>
        <authorList>
            <person name="Yamane K."/>
            <person name="Tanizawa Y."/>
            <person name="Kobayashi H."/>
            <person name="Kamizono T."/>
            <person name="Kojima Y."/>
            <person name="Takagi H."/>
            <person name="Tohno M."/>
        </authorList>
    </citation>
    <scope>NUCLEOTIDE SEQUENCE [LARGE SCALE GENOMIC DNA]</scope>
    <source>
        <strain evidence="4 5">BF125</strain>
        <strain evidence="3 6">BF186</strain>
    </source>
</reference>
<feature type="chain" id="PRO_5044722476" evidence="2">
    <location>
        <begin position="32"/>
        <end position="80"/>
    </location>
</feature>
<evidence type="ECO:0000256" key="1">
    <source>
        <dbReference type="SAM" id="Phobius"/>
    </source>
</evidence>
<protein>
    <submittedName>
        <fullName evidence="3">Uncharacterized protein</fullName>
    </submittedName>
</protein>
<feature type="signal peptide" evidence="2">
    <location>
        <begin position="1"/>
        <end position="31"/>
    </location>
</feature>
<keyword evidence="1" id="KW-1133">Transmembrane helix</keyword>
<evidence type="ECO:0000313" key="3">
    <source>
        <dbReference type="EMBL" id="GMM13161.1"/>
    </source>
</evidence>
<dbReference type="Proteomes" id="UP001346800">
    <property type="component" value="Unassembled WGS sequence"/>
</dbReference>
<dbReference type="AlphaFoldDB" id="A0ABD0C1Q6"/>
<keyword evidence="2" id="KW-0732">Signal</keyword>
<evidence type="ECO:0000313" key="6">
    <source>
        <dbReference type="Proteomes" id="UP001346800"/>
    </source>
</evidence>
<evidence type="ECO:0000313" key="5">
    <source>
        <dbReference type="Proteomes" id="UP001332503"/>
    </source>
</evidence>
<keyword evidence="1" id="KW-0812">Transmembrane</keyword>
<evidence type="ECO:0000256" key="2">
    <source>
        <dbReference type="SAM" id="SignalP"/>
    </source>
</evidence>
<comment type="caution">
    <text evidence="3">The sequence shown here is derived from an EMBL/GenBank/DDBJ whole genome shotgun (WGS) entry which is preliminary data.</text>
</comment>
<dbReference type="Proteomes" id="UP001332503">
    <property type="component" value="Unassembled WGS sequence"/>
</dbReference>
<evidence type="ECO:0000313" key="4">
    <source>
        <dbReference type="EMBL" id="GMM16248.1"/>
    </source>
</evidence>
<dbReference type="PROSITE" id="PS51257">
    <property type="entry name" value="PROKAR_LIPOPROTEIN"/>
    <property type="match status" value="1"/>
</dbReference>
<accession>A0ABD0C1Q6</accession>
<gene>
    <name evidence="4" type="ORF">LABF125_13820</name>
    <name evidence="3" type="ORF">LABF186_02750</name>
</gene>